<proteinExistence type="predicted"/>
<feature type="compositionally biased region" description="Basic and acidic residues" evidence="1">
    <location>
        <begin position="523"/>
        <end position="541"/>
    </location>
</feature>
<dbReference type="AlphaFoldDB" id="A0AAN7YWV0"/>
<dbReference type="Pfam" id="PF14661">
    <property type="entry name" value="HAUS6_N"/>
    <property type="match status" value="1"/>
</dbReference>
<organism evidence="3 4">
    <name type="scientific">Xylaria bambusicola</name>
    <dbReference type="NCBI Taxonomy" id="326684"/>
    <lineage>
        <taxon>Eukaryota</taxon>
        <taxon>Fungi</taxon>
        <taxon>Dikarya</taxon>
        <taxon>Ascomycota</taxon>
        <taxon>Pezizomycotina</taxon>
        <taxon>Sordariomycetes</taxon>
        <taxon>Xylariomycetidae</taxon>
        <taxon>Xylariales</taxon>
        <taxon>Xylariaceae</taxon>
        <taxon>Xylaria</taxon>
    </lineage>
</organism>
<gene>
    <name evidence="3" type="ORF">RRF57_004130</name>
</gene>
<protein>
    <recommendedName>
        <fullName evidence="2">HAUS augmin-like complex subunit 6 N-terminal domain-containing protein</fullName>
    </recommendedName>
</protein>
<reference evidence="3 4" key="1">
    <citation type="submission" date="2023-10" db="EMBL/GenBank/DDBJ databases">
        <title>Draft genome sequence of Xylaria bambusicola isolate GMP-LS, the root and basal stem rot pathogen of sugarcane in Indonesia.</title>
        <authorList>
            <person name="Selvaraj P."/>
            <person name="Muralishankar V."/>
            <person name="Muruganantham S."/>
            <person name="Sp S."/>
            <person name="Haryani S."/>
            <person name="Lau K.J.X."/>
            <person name="Naqvi N.I."/>
        </authorList>
    </citation>
    <scope>NUCLEOTIDE SEQUENCE [LARGE SCALE GENOMIC DNA]</scope>
    <source>
        <strain evidence="3">GMP-LS</strain>
    </source>
</reference>
<feature type="compositionally biased region" description="Acidic residues" evidence="1">
    <location>
        <begin position="670"/>
        <end position="684"/>
    </location>
</feature>
<name>A0AAN7YWV0_9PEZI</name>
<feature type="compositionally biased region" description="Polar residues" evidence="1">
    <location>
        <begin position="501"/>
        <end position="512"/>
    </location>
</feature>
<evidence type="ECO:0000313" key="4">
    <source>
        <dbReference type="Proteomes" id="UP001305414"/>
    </source>
</evidence>
<feature type="region of interest" description="Disordered" evidence="1">
    <location>
        <begin position="643"/>
        <end position="723"/>
    </location>
</feature>
<sequence>MAPPPPPVSAQLPIPTHCLESSTSKTTRDIPHVTTAIILSFCGREKDDVTMSAYQSNSSLARTRSLRTTTKSTLTAPQVSATVLSKSPQIPTRTSNVLLFLTNSRLLDLDLESDWPDITPTTFSTKDALGGQKKRVQCVEWALYQLFCLWDHNEAQNKLRPFYPPADQVQSINLRAALVRSLEAAKKNGREVEEVLAVFSSAVLKKLVAERALNSGLEYRPTVSESISLENWGYTGDRTELNGLLLAHKVSLRLALRQKSTARQKYRDFAELLAMKERGISRRRERAKHTAQDEPIKISDTDKAEVRRILRNNWTGNEQWVDGLLGSSSSQKRGLLSTPFDDVWRGIQTGNITDLEEHTTGLLEQLEQRVDHQKSRLQKWRDFRKTNFGNIRPKVARNSPPKPNQNERSFDFTAHLDLKFGDLTSLSQARSDDPPVEYADDGIDRLKSTKIPDFSFLINETKRGPTRTASAQFIPPEPADDPVSDLSDWEDEPEEVAFQPQVATSSTSSNGFPATKRQLPVPRESRKTSPVRHEDVAEAPREHRRSRTEVDLIQIEQKRNIIKDDQFKLSDRYEENRASSTLNQPHITKKMHNPMPPPCRPKSPTQLLADEILNSMDNASPSPMKKSRYTLSLAERTRMSLARKTSFEPEDESPQHSPVKSSHTQSNDEATTDNDLERGEEYDDLITRTRRSMAGFEAARQKAQLERRRSQRKSKVVQRKDSYFPKVEEEASGNLSVVEGLMEDGQDYEAIFKSRPRIATSPAPSPYRQPHEEE</sequence>
<accession>A0AAN7YWV0</accession>
<evidence type="ECO:0000256" key="1">
    <source>
        <dbReference type="SAM" id="MobiDB-lite"/>
    </source>
</evidence>
<feature type="domain" description="HAUS augmin-like complex subunit 6 N-terminal" evidence="2">
    <location>
        <begin position="100"/>
        <end position="190"/>
    </location>
</feature>
<evidence type="ECO:0000259" key="2">
    <source>
        <dbReference type="Pfam" id="PF14661"/>
    </source>
</evidence>
<dbReference type="InterPro" id="IPR028163">
    <property type="entry name" value="HAUS_6_N"/>
</dbReference>
<evidence type="ECO:0000313" key="3">
    <source>
        <dbReference type="EMBL" id="KAK5628415.1"/>
    </source>
</evidence>
<dbReference type="EMBL" id="JAWHQM010000008">
    <property type="protein sequence ID" value="KAK5628415.1"/>
    <property type="molecule type" value="Genomic_DNA"/>
</dbReference>
<dbReference type="Proteomes" id="UP001305414">
    <property type="component" value="Unassembled WGS sequence"/>
</dbReference>
<feature type="compositionally biased region" description="Basic and acidic residues" evidence="1">
    <location>
        <begin position="699"/>
        <end position="708"/>
    </location>
</feature>
<feature type="compositionally biased region" description="Polar residues" evidence="1">
    <location>
        <begin position="655"/>
        <end position="669"/>
    </location>
</feature>
<keyword evidence="4" id="KW-1185">Reference proteome</keyword>
<feature type="region of interest" description="Disordered" evidence="1">
    <location>
        <begin position="466"/>
        <end position="549"/>
    </location>
</feature>
<feature type="region of interest" description="Disordered" evidence="1">
    <location>
        <begin position="753"/>
        <end position="774"/>
    </location>
</feature>
<feature type="compositionally biased region" description="Acidic residues" evidence="1">
    <location>
        <begin position="478"/>
        <end position="495"/>
    </location>
</feature>
<comment type="caution">
    <text evidence="3">The sequence shown here is derived from an EMBL/GenBank/DDBJ whole genome shotgun (WGS) entry which is preliminary data.</text>
</comment>
<feature type="region of interest" description="Disordered" evidence="1">
    <location>
        <begin position="572"/>
        <end position="631"/>
    </location>
</feature>